<proteinExistence type="inferred from homology"/>
<dbReference type="InterPro" id="IPR027417">
    <property type="entry name" value="P-loop_NTPase"/>
</dbReference>
<evidence type="ECO:0000256" key="1">
    <source>
        <dbReference type="ARBA" id="ARBA00007220"/>
    </source>
</evidence>
<dbReference type="InterPro" id="IPR007862">
    <property type="entry name" value="Adenylate_kinase_lid-dom"/>
</dbReference>
<evidence type="ECO:0000313" key="8">
    <source>
        <dbReference type="Proteomes" id="UP000244803"/>
    </source>
</evidence>
<evidence type="ECO:0000313" key="7">
    <source>
        <dbReference type="EMBL" id="UKJ88057.1"/>
    </source>
</evidence>
<protein>
    <submittedName>
        <fullName evidence="7">Adenylate kinase</fullName>
        <ecNumber evidence="7">2.7.4.3</ecNumber>
    </submittedName>
</protein>
<keyword evidence="3" id="KW-0547">Nucleotide-binding</keyword>
<evidence type="ECO:0000256" key="5">
    <source>
        <dbReference type="RuleBase" id="RU003330"/>
    </source>
</evidence>
<gene>
    <name evidence="7" type="ORF">MACJ_000500</name>
</gene>
<dbReference type="NCBIfam" id="NF001381">
    <property type="entry name" value="PRK00279.1-3"/>
    <property type="match status" value="1"/>
</dbReference>
<dbReference type="InterPro" id="IPR036193">
    <property type="entry name" value="ADK_active_lid_dom_sf"/>
</dbReference>
<comment type="similarity">
    <text evidence="1 5">Belongs to the adenylate kinase family.</text>
</comment>
<keyword evidence="4 5" id="KW-0418">Kinase</keyword>
<dbReference type="Pfam" id="PF05191">
    <property type="entry name" value="ADK_lid"/>
    <property type="match status" value="1"/>
</dbReference>
<dbReference type="CDD" id="cd01428">
    <property type="entry name" value="ADK"/>
    <property type="match status" value="1"/>
</dbReference>
<dbReference type="NCBIfam" id="TIGR01351">
    <property type="entry name" value="adk"/>
    <property type="match status" value="1"/>
</dbReference>
<evidence type="ECO:0000256" key="3">
    <source>
        <dbReference type="ARBA" id="ARBA00022741"/>
    </source>
</evidence>
<dbReference type="EMBL" id="CP056065">
    <property type="protein sequence ID" value="UKJ88057.1"/>
    <property type="molecule type" value="Genomic_DNA"/>
</dbReference>
<name>A0A976M459_THEOR</name>
<dbReference type="GO" id="GO:0004017">
    <property type="term" value="F:AMP kinase activity"/>
    <property type="evidence" value="ECO:0007669"/>
    <property type="project" value="UniProtKB-EC"/>
</dbReference>
<dbReference type="HAMAP" id="MF_00235">
    <property type="entry name" value="Adenylate_kinase_Adk"/>
    <property type="match status" value="1"/>
</dbReference>
<dbReference type="InterPro" id="IPR006259">
    <property type="entry name" value="Adenyl_kin_sub"/>
</dbReference>
<evidence type="ECO:0000256" key="2">
    <source>
        <dbReference type="ARBA" id="ARBA00022679"/>
    </source>
</evidence>
<dbReference type="InterPro" id="IPR000850">
    <property type="entry name" value="Adenylat/UMP-CMP_kin"/>
</dbReference>
<dbReference type="FunFam" id="3.40.50.300:FF:000106">
    <property type="entry name" value="Adenylate kinase mitochondrial"/>
    <property type="match status" value="1"/>
</dbReference>
<organism evidence="7 8">
    <name type="scientific">Theileria orientalis</name>
    <dbReference type="NCBI Taxonomy" id="68886"/>
    <lineage>
        <taxon>Eukaryota</taxon>
        <taxon>Sar</taxon>
        <taxon>Alveolata</taxon>
        <taxon>Apicomplexa</taxon>
        <taxon>Aconoidasida</taxon>
        <taxon>Piroplasmida</taxon>
        <taxon>Theileriidae</taxon>
        <taxon>Theileria</taxon>
    </lineage>
</organism>
<feature type="domain" description="Adenylate kinase active site lid" evidence="6">
    <location>
        <begin position="154"/>
        <end position="189"/>
    </location>
</feature>
<sequence length="243" mass="27530">MSKLEDFETADLLAELKRRYNCLGKPQGNFVLLGSPGSGKGTQSQILKESHCYCHLSTGDLFREAIKSGTPIGLKVKKYLESGLLVPDDITLSIVEEKLNSPRCRRGFLLDGYPRTISQANDFEKLLTSLGKKLNGVLFFKVPDEVIEKRITGRLVHPGSNRVYHKLFKPPKVEGRDDVTNEPLITRKDDSPEIVKKRLGVYKKETEPLVEYYKNLDLLKNVDANKQEKEITKDIENLISKLK</sequence>
<dbReference type="InterPro" id="IPR033690">
    <property type="entry name" value="Adenylat_kinase_CS"/>
</dbReference>
<dbReference type="SUPFAM" id="SSF57774">
    <property type="entry name" value="Microbial and mitochondrial ADK, insert 'zinc finger' domain"/>
    <property type="match status" value="1"/>
</dbReference>
<evidence type="ECO:0000256" key="4">
    <source>
        <dbReference type="ARBA" id="ARBA00022777"/>
    </source>
</evidence>
<dbReference type="PROSITE" id="PS00113">
    <property type="entry name" value="ADENYLATE_KINASE"/>
    <property type="match status" value="1"/>
</dbReference>
<dbReference type="Gene3D" id="6.10.250.2370">
    <property type="match status" value="1"/>
</dbReference>
<dbReference type="GO" id="GO:0005524">
    <property type="term" value="F:ATP binding"/>
    <property type="evidence" value="ECO:0007669"/>
    <property type="project" value="InterPro"/>
</dbReference>
<dbReference type="EC" id="2.7.4.3" evidence="7"/>
<dbReference type="Proteomes" id="UP000244803">
    <property type="component" value="Chromosome 1"/>
</dbReference>
<dbReference type="Pfam" id="PF00406">
    <property type="entry name" value="ADK"/>
    <property type="match status" value="1"/>
</dbReference>
<dbReference type="SUPFAM" id="SSF52540">
    <property type="entry name" value="P-loop containing nucleoside triphosphate hydrolases"/>
    <property type="match status" value="1"/>
</dbReference>
<accession>A0A976M459</accession>
<dbReference type="PANTHER" id="PTHR23359">
    <property type="entry name" value="NUCLEOTIDE KINASE"/>
    <property type="match status" value="1"/>
</dbReference>
<dbReference type="PRINTS" id="PR00094">
    <property type="entry name" value="ADENYLTKNASE"/>
</dbReference>
<dbReference type="AlphaFoldDB" id="A0A976M459"/>
<dbReference type="OrthoDB" id="439792at2759"/>
<reference evidence="7" key="1">
    <citation type="submission" date="2022-07" db="EMBL/GenBank/DDBJ databases">
        <title>Evaluation of T. orientalis genome assembly methods using nanopore sequencing and analysis of variation between genomes.</title>
        <authorList>
            <person name="Yam J."/>
            <person name="Micallef M.L."/>
            <person name="Liu M."/>
            <person name="Djordjevic S.P."/>
            <person name="Bogema D.R."/>
            <person name="Jenkins C."/>
        </authorList>
    </citation>
    <scope>NUCLEOTIDE SEQUENCE</scope>
    <source>
        <strain evidence="7">Fish Creek</strain>
    </source>
</reference>
<evidence type="ECO:0000259" key="6">
    <source>
        <dbReference type="Pfam" id="PF05191"/>
    </source>
</evidence>
<keyword evidence="2 5" id="KW-0808">Transferase</keyword>
<dbReference type="Gene3D" id="3.40.50.300">
    <property type="entry name" value="P-loop containing nucleotide triphosphate hydrolases"/>
    <property type="match status" value="1"/>
</dbReference>